<reference evidence="11 12" key="1">
    <citation type="submission" date="2021-05" db="EMBL/GenBank/DDBJ databases">
        <title>Petroleum and Energy Research Collection (APPE): ex situ preservation of microbial diversity associated with the oil industry and exploitation of its biotechnological potential.</title>
        <authorList>
            <person name="Paixao C.T.M."/>
            <person name="Gomes M.B."/>
            <person name="Oliveira V.M."/>
        </authorList>
    </citation>
    <scope>NUCLEOTIDE SEQUENCE [LARGE SCALE GENOMIC DNA]</scope>
    <source>
        <strain evidence="11 12">LIT2</strain>
    </source>
</reference>
<comment type="caution">
    <text evidence="7">Lacks conserved residue(s) required for the propagation of feature annotation.</text>
</comment>
<dbReference type="SUPFAM" id="SSF52402">
    <property type="entry name" value="Adenine nucleotide alpha hydrolases-like"/>
    <property type="match status" value="1"/>
</dbReference>
<comment type="similarity">
    <text evidence="9">Belongs to the NAD synthetase family.</text>
</comment>
<dbReference type="EMBL" id="JAGXFD010000001">
    <property type="protein sequence ID" value="MBZ9566578.1"/>
    <property type="molecule type" value="Genomic_DNA"/>
</dbReference>
<dbReference type="CDD" id="cd00553">
    <property type="entry name" value="NAD_synthase"/>
    <property type="match status" value="1"/>
</dbReference>
<dbReference type="HAMAP" id="MF_02090">
    <property type="entry name" value="NadE_glutamine_dep"/>
    <property type="match status" value="1"/>
</dbReference>
<feature type="binding site" evidence="7">
    <location>
        <begin position="290"/>
        <end position="297"/>
    </location>
    <ligand>
        <name>ATP</name>
        <dbReference type="ChEBI" id="CHEBI:30616"/>
    </ligand>
</feature>
<dbReference type="EC" id="6.3.5.1" evidence="7 8"/>
<evidence type="ECO:0000256" key="3">
    <source>
        <dbReference type="ARBA" id="ARBA00022598"/>
    </source>
</evidence>
<dbReference type="PANTHER" id="PTHR23090:SF9">
    <property type="entry name" value="GLUTAMINE-DEPENDENT NAD(+) SYNTHETASE"/>
    <property type="match status" value="1"/>
</dbReference>
<proteinExistence type="inferred from homology"/>
<keyword evidence="6 7" id="KW-0520">NAD</keyword>
<dbReference type="Gene3D" id="3.40.50.620">
    <property type="entry name" value="HUPs"/>
    <property type="match status" value="1"/>
</dbReference>
<organism evidence="11 12">
    <name type="scientific">Modicisalibacter tunisiensis</name>
    <dbReference type="NCBI Taxonomy" id="390637"/>
    <lineage>
        <taxon>Bacteria</taxon>
        <taxon>Pseudomonadati</taxon>
        <taxon>Pseudomonadota</taxon>
        <taxon>Gammaproteobacteria</taxon>
        <taxon>Oceanospirillales</taxon>
        <taxon>Halomonadaceae</taxon>
        <taxon>Modicisalibacter</taxon>
    </lineage>
</organism>
<dbReference type="InterPro" id="IPR036526">
    <property type="entry name" value="C-N_Hydrolase_sf"/>
</dbReference>
<evidence type="ECO:0000256" key="7">
    <source>
        <dbReference type="HAMAP-Rule" id="MF_02090"/>
    </source>
</evidence>
<feature type="binding site" evidence="7">
    <location>
        <position position="181"/>
    </location>
    <ligand>
        <name>L-glutamine</name>
        <dbReference type="ChEBI" id="CHEBI:58359"/>
    </ligand>
</feature>
<dbReference type="InterPro" id="IPR003010">
    <property type="entry name" value="C-N_Hydrolase"/>
</dbReference>
<dbReference type="GO" id="GO:0003952">
    <property type="term" value="F:NAD+ synthase (glutamine-hydrolyzing) activity"/>
    <property type="evidence" value="ECO:0007669"/>
    <property type="project" value="UniProtKB-EC"/>
</dbReference>
<sequence length="543" mass="60008">MQDLTLVMAQLDPLVGDIPGNADRAIEAVREARLEHKADVVVFPELFLTGYPPEDLLLRPSMETRLAAARERMAEKVARDVMVIIGYPGRREDGYFNLAGVLYNGEWLGEYAKQSLPNYLVFDEHRYFTPGDAPLVIEHGGARLGILICEDLWDGAPVRRARDAGADILVTLNASPYHRDKPAERLSLFADRAREVQRPVVYANQVGGQDELVFDGGSLVVDAAGELQVRAPHWQAGLMPVRFLGEAQGWRPEAGEIEPLLDAEESLYCALVTGVRDYVNKSGFKGVVLGLSGGIDSALSLAIAVDALGPDRVQAVMMPYHYTADISREDAAEQARRLGVHYEVLPIVSMVEAADETLAQSFAGAPQDTTEENLQSRCRGVLLMAISNKKGLMVLTTGNKSEMAVGYATLYGDMVGGYNALKDVYKTWVYRLATWRNAQEPVIPERVITRPPSAELAPDQQDSDSLPGYDVLDAILERYIEGDMSAEAIIDAGFDREAVYKVVKLVDRNEYKRRQAPVGVRVTSRGFGRDRRYPIVNRWQPGE</sequence>
<keyword evidence="3 7" id="KW-0436">Ligase</keyword>
<dbReference type="PANTHER" id="PTHR23090">
    <property type="entry name" value="NH 3 /GLUTAMINE-DEPENDENT NAD + SYNTHETASE"/>
    <property type="match status" value="1"/>
</dbReference>
<evidence type="ECO:0000313" key="12">
    <source>
        <dbReference type="Proteomes" id="UP001319883"/>
    </source>
</evidence>
<dbReference type="InterPro" id="IPR003694">
    <property type="entry name" value="NAD_synthase"/>
</dbReference>
<evidence type="ECO:0000313" key="11">
    <source>
        <dbReference type="EMBL" id="MBZ9566578.1"/>
    </source>
</evidence>
<feature type="binding site" evidence="7">
    <location>
        <position position="175"/>
    </location>
    <ligand>
        <name>L-glutamine</name>
        <dbReference type="ChEBI" id="CHEBI:58359"/>
    </ligand>
</feature>
<comment type="pathway">
    <text evidence="1 7 8">Cofactor biosynthesis; NAD(+) biosynthesis; NAD(+) from deamido-NAD(+) (L-Gln route): step 1/1.</text>
</comment>
<evidence type="ECO:0000256" key="9">
    <source>
        <dbReference type="RuleBase" id="RU003811"/>
    </source>
</evidence>
<name>A0ABS7WVD7_9GAMM</name>
<feature type="binding site" evidence="7">
    <location>
        <position position="512"/>
    </location>
    <ligand>
        <name>deamido-NAD(+)</name>
        <dbReference type="ChEBI" id="CHEBI:58437"/>
        <note>ligand shared between two neighboring subunits</note>
    </ligand>
</feature>
<dbReference type="RefSeq" id="WP_224420181.1">
    <property type="nucleotide sequence ID" value="NZ_JAGXFD010000001.1"/>
</dbReference>
<comment type="function">
    <text evidence="7">Catalyzes the ATP-dependent amidation of deamido-NAD to form NAD. Uses L-glutamine as a nitrogen source.</text>
</comment>
<dbReference type="NCBIfam" id="TIGR00552">
    <property type="entry name" value="nadE"/>
    <property type="match status" value="1"/>
</dbReference>
<gene>
    <name evidence="7" type="primary">nadE</name>
    <name evidence="11" type="ORF">KGQ91_02605</name>
</gene>
<evidence type="ECO:0000256" key="2">
    <source>
        <dbReference type="ARBA" id="ARBA00007145"/>
    </source>
</evidence>
<accession>A0ABS7WVD7</accession>
<comment type="similarity">
    <text evidence="2 7 8">In the C-terminal section; belongs to the NAD synthetase family.</text>
</comment>
<dbReference type="CDD" id="cd07570">
    <property type="entry name" value="GAT_Gln-NAD-synth"/>
    <property type="match status" value="1"/>
</dbReference>
<dbReference type="Gene3D" id="3.60.110.10">
    <property type="entry name" value="Carbon-nitrogen hydrolase"/>
    <property type="match status" value="1"/>
</dbReference>
<feature type="binding site" evidence="7">
    <location>
        <position position="397"/>
    </location>
    <ligand>
        <name>ATP</name>
        <dbReference type="ChEBI" id="CHEBI:30616"/>
    </ligand>
</feature>
<evidence type="ECO:0000256" key="4">
    <source>
        <dbReference type="ARBA" id="ARBA00022741"/>
    </source>
</evidence>
<keyword evidence="4 7" id="KW-0547">Nucleotide-binding</keyword>
<keyword evidence="5 7" id="KW-0067">ATP-binding</keyword>
<comment type="catalytic activity">
    <reaction evidence="7 8">
        <text>deamido-NAD(+) + L-glutamine + ATP + H2O = L-glutamate + AMP + diphosphate + NAD(+) + H(+)</text>
        <dbReference type="Rhea" id="RHEA:24384"/>
        <dbReference type="ChEBI" id="CHEBI:15377"/>
        <dbReference type="ChEBI" id="CHEBI:15378"/>
        <dbReference type="ChEBI" id="CHEBI:29985"/>
        <dbReference type="ChEBI" id="CHEBI:30616"/>
        <dbReference type="ChEBI" id="CHEBI:33019"/>
        <dbReference type="ChEBI" id="CHEBI:57540"/>
        <dbReference type="ChEBI" id="CHEBI:58359"/>
        <dbReference type="ChEBI" id="CHEBI:58437"/>
        <dbReference type="ChEBI" id="CHEBI:456215"/>
        <dbReference type="EC" id="6.3.5.1"/>
    </reaction>
</comment>
<dbReference type="SUPFAM" id="SSF56317">
    <property type="entry name" value="Carbon-nitrogen hydrolase"/>
    <property type="match status" value="1"/>
</dbReference>
<feature type="domain" description="CN hydrolase" evidence="10">
    <location>
        <begin position="4"/>
        <end position="245"/>
    </location>
</feature>
<dbReference type="NCBIfam" id="NF010588">
    <property type="entry name" value="PRK13981.1"/>
    <property type="match status" value="1"/>
</dbReference>
<evidence type="ECO:0000256" key="5">
    <source>
        <dbReference type="ARBA" id="ARBA00022840"/>
    </source>
</evidence>
<feature type="binding site" evidence="7">
    <location>
        <position position="119"/>
    </location>
    <ligand>
        <name>L-glutamine</name>
        <dbReference type="ChEBI" id="CHEBI:58359"/>
    </ligand>
</feature>
<dbReference type="Pfam" id="PF00795">
    <property type="entry name" value="CN_hydrolase"/>
    <property type="match status" value="1"/>
</dbReference>
<dbReference type="InterPro" id="IPR014445">
    <property type="entry name" value="Gln-dep_NAD_synthase"/>
</dbReference>
<comment type="caution">
    <text evidence="11">The sequence shown here is derived from an EMBL/GenBank/DDBJ whole genome shotgun (WGS) entry which is preliminary data.</text>
</comment>
<dbReference type="Proteomes" id="UP001319883">
    <property type="component" value="Unassembled WGS sequence"/>
</dbReference>
<evidence type="ECO:0000256" key="6">
    <source>
        <dbReference type="ARBA" id="ARBA00023027"/>
    </source>
</evidence>
<feature type="binding site" evidence="7">
    <location>
        <position position="402"/>
    </location>
    <ligand>
        <name>deamido-NAD(+)</name>
        <dbReference type="ChEBI" id="CHEBI:58437"/>
        <note>ligand shared between two neighboring subunits</note>
    </ligand>
</feature>
<feature type="active site" description="For glutaminase activity" evidence="7">
    <location>
        <position position="113"/>
    </location>
</feature>
<feature type="binding site" evidence="7">
    <location>
        <position position="373"/>
    </location>
    <ligand>
        <name>deamido-NAD(+)</name>
        <dbReference type="ChEBI" id="CHEBI:58437"/>
        <note>ligand shared between two neighboring subunits</note>
    </ligand>
</feature>
<dbReference type="InterPro" id="IPR022310">
    <property type="entry name" value="NAD/GMP_synthase"/>
</dbReference>
<evidence type="ECO:0000256" key="8">
    <source>
        <dbReference type="PIRNR" id="PIRNR006630"/>
    </source>
</evidence>
<dbReference type="PROSITE" id="PS50263">
    <property type="entry name" value="CN_HYDROLASE"/>
    <property type="match status" value="1"/>
</dbReference>
<evidence type="ECO:0000256" key="1">
    <source>
        <dbReference type="ARBA" id="ARBA00005188"/>
    </source>
</evidence>
<dbReference type="Pfam" id="PF02540">
    <property type="entry name" value="NAD_synthase"/>
    <property type="match status" value="1"/>
</dbReference>
<feature type="active site" description="Nucleophile; for glutaminase activity" evidence="7">
    <location>
        <position position="149"/>
    </location>
</feature>
<feature type="active site" description="Proton acceptor; for glutaminase activity" evidence="7">
    <location>
        <position position="45"/>
    </location>
</feature>
<dbReference type="PIRSF" id="PIRSF006630">
    <property type="entry name" value="NADS_GAT"/>
    <property type="match status" value="1"/>
</dbReference>
<protein>
    <recommendedName>
        <fullName evidence="7 8">Glutamine-dependent NAD(+) synthetase</fullName>
        <ecNumber evidence="7 8">6.3.5.1</ecNumber>
    </recommendedName>
    <alternativeName>
        <fullName evidence="7 8">NAD(+) synthase [glutamine-hydrolyzing]</fullName>
    </alternativeName>
</protein>
<dbReference type="InterPro" id="IPR014729">
    <property type="entry name" value="Rossmann-like_a/b/a_fold"/>
</dbReference>
<evidence type="ECO:0000259" key="10">
    <source>
        <dbReference type="PROSITE" id="PS50263"/>
    </source>
</evidence>
<keyword evidence="12" id="KW-1185">Reference proteome</keyword>